<keyword evidence="3 7" id="KW-0812">Transmembrane</keyword>
<keyword evidence="4 7" id="KW-1133">Transmembrane helix</keyword>
<evidence type="ECO:0000256" key="3">
    <source>
        <dbReference type="ARBA" id="ARBA00022692"/>
    </source>
</evidence>
<dbReference type="PANTHER" id="PTHR19432">
    <property type="entry name" value="SUGAR TRANSPORTER"/>
    <property type="match status" value="1"/>
</dbReference>
<keyword evidence="2" id="KW-0813">Transport</keyword>
<feature type="transmembrane region" description="Helical" evidence="7">
    <location>
        <begin position="114"/>
        <end position="132"/>
    </location>
</feature>
<protein>
    <submittedName>
        <fullName evidence="8">General alpha-glucoside permease</fullName>
    </submittedName>
</protein>
<dbReference type="GO" id="GO:0005886">
    <property type="term" value="C:plasma membrane"/>
    <property type="evidence" value="ECO:0007669"/>
    <property type="project" value="TreeGrafter"/>
</dbReference>
<evidence type="ECO:0000256" key="7">
    <source>
        <dbReference type="SAM" id="Phobius"/>
    </source>
</evidence>
<evidence type="ECO:0000313" key="8">
    <source>
        <dbReference type="EMBL" id="KAF7198060.1"/>
    </source>
</evidence>
<reference evidence="8" key="1">
    <citation type="submission" date="2020-04" db="EMBL/GenBank/DDBJ databases">
        <title>Draft genome resource of the tomato pathogen Pseudocercospora fuligena.</title>
        <authorList>
            <person name="Zaccaron A."/>
        </authorList>
    </citation>
    <scope>NUCLEOTIDE SEQUENCE</scope>
    <source>
        <strain evidence="8">PF001</strain>
    </source>
</reference>
<feature type="transmembrane region" description="Helical" evidence="7">
    <location>
        <begin position="42"/>
        <end position="59"/>
    </location>
</feature>
<dbReference type="SUPFAM" id="SSF103473">
    <property type="entry name" value="MFS general substrate transporter"/>
    <property type="match status" value="1"/>
</dbReference>
<dbReference type="OrthoDB" id="28755at2759"/>
<evidence type="ECO:0000256" key="6">
    <source>
        <dbReference type="SAM" id="MobiDB-lite"/>
    </source>
</evidence>
<name>A0A8H6RUD8_9PEZI</name>
<evidence type="ECO:0000313" key="9">
    <source>
        <dbReference type="Proteomes" id="UP000660729"/>
    </source>
</evidence>
<sequence length="495" mass="53313">MSYRQRDFDDEETVGGNETSPLLQHDETTTSPQQESEQKLPIWKLLILVSINGGVQVFFSTIMADLSPYLQSLSLSKSAAAMITICLPLSGAFVGPIVGAYSDRFESRFGRRRPVILTGAIATTFFLCLLAWSPQIVNSNEKGSLALAIVSTLLMSISIQPVQTGVRSLTVDIAPAGEQNRAWSWAGRIQGFAAIFSFFASSLNLPSLPGLGRLTQFQALAALNLITLGTTVGVTMVVIKEEDSRGTAEGKKGGVLGDLKGIWKTIRSGLPGKVRGTCIVQVASWMAWFPLLYYTTTFIGELDVAGESAHTFEDAGDELAQAGSLGSLSFATVGFIFVTALPALLPLISRRFKRNQQQQESSDDSHLRDLIYLWMFTQPILGILEILTLAAAYQWQGIVLVGAAGIPWAVTQWVPFAIIGFEVSRLTREGEGNKAGAILGVHNMAISLPQVFAGLVASGVYRAVEEVGSQKTTAWVLAISGIAAFVAAFLARRML</sequence>
<dbReference type="PANTHER" id="PTHR19432:SF35">
    <property type="entry name" value="SOLUTE CARRIER FAMILY 45 MEMBER 3 ISOFORM X1"/>
    <property type="match status" value="1"/>
</dbReference>
<dbReference type="EMBL" id="JABCIY010000003">
    <property type="protein sequence ID" value="KAF7198060.1"/>
    <property type="molecule type" value="Genomic_DNA"/>
</dbReference>
<feature type="transmembrane region" description="Helical" evidence="7">
    <location>
        <begin position="274"/>
        <end position="294"/>
    </location>
</feature>
<feature type="transmembrane region" description="Helical" evidence="7">
    <location>
        <begin position="217"/>
        <end position="239"/>
    </location>
</feature>
<feature type="transmembrane region" description="Helical" evidence="7">
    <location>
        <begin position="435"/>
        <end position="461"/>
    </location>
</feature>
<feature type="transmembrane region" description="Helical" evidence="7">
    <location>
        <begin position="370"/>
        <end position="392"/>
    </location>
</feature>
<comment type="subcellular location">
    <subcellularLocation>
        <location evidence="1">Membrane</location>
        <topology evidence="1">Multi-pass membrane protein</topology>
    </subcellularLocation>
</comment>
<dbReference type="GO" id="GO:0008506">
    <property type="term" value="F:sucrose:proton symporter activity"/>
    <property type="evidence" value="ECO:0007669"/>
    <property type="project" value="TreeGrafter"/>
</dbReference>
<feature type="transmembrane region" description="Helical" evidence="7">
    <location>
        <begin position="79"/>
        <end position="102"/>
    </location>
</feature>
<evidence type="ECO:0000256" key="1">
    <source>
        <dbReference type="ARBA" id="ARBA00004141"/>
    </source>
</evidence>
<organism evidence="8 9">
    <name type="scientific">Pseudocercospora fuligena</name>
    <dbReference type="NCBI Taxonomy" id="685502"/>
    <lineage>
        <taxon>Eukaryota</taxon>
        <taxon>Fungi</taxon>
        <taxon>Dikarya</taxon>
        <taxon>Ascomycota</taxon>
        <taxon>Pezizomycotina</taxon>
        <taxon>Dothideomycetes</taxon>
        <taxon>Dothideomycetidae</taxon>
        <taxon>Mycosphaerellales</taxon>
        <taxon>Mycosphaerellaceae</taxon>
        <taxon>Pseudocercospora</taxon>
    </lineage>
</organism>
<feature type="transmembrane region" description="Helical" evidence="7">
    <location>
        <begin position="473"/>
        <end position="491"/>
    </location>
</feature>
<dbReference type="InterPro" id="IPR036259">
    <property type="entry name" value="MFS_trans_sf"/>
</dbReference>
<accession>A0A8H6RUD8</accession>
<dbReference type="Gene3D" id="1.20.1250.20">
    <property type="entry name" value="MFS general substrate transporter like domains"/>
    <property type="match status" value="1"/>
</dbReference>
<keyword evidence="5 7" id="KW-0472">Membrane</keyword>
<evidence type="ECO:0000256" key="2">
    <source>
        <dbReference type="ARBA" id="ARBA00022448"/>
    </source>
</evidence>
<evidence type="ECO:0000256" key="4">
    <source>
        <dbReference type="ARBA" id="ARBA00022989"/>
    </source>
</evidence>
<dbReference type="Pfam" id="PF13347">
    <property type="entry name" value="MFS_2"/>
    <property type="match status" value="1"/>
</dbReference>
<feature type="region of interest" description="Disordered" evidence="6">
    <location>
        <begin position="1"/>
        <end position="36"/>
    </location>
</feature>
<comment type="caution">
    <text evidence="8">The sequence shown here is derived from an EMBL/GenBank/DDBJ whole genome shotgun (WGS) entry which is preliminary data.</text>
</comment>
<dbReference type="AlphaFoldDB" id="A0A8H6RUD8"/>
<keyword evidence="9" id="KW-1185">Reference proteome</keyword>
<feature type="transmembrane region" description="Helical" evidence="7">
    <location>
        <begin position="398"/>
        <end position="423"/>
    </location>
</feature>
<dbReference type="Proteomes" id="UP000660729">
    <property type="component" value="Unassembled WGS sequence"/>
</dbReference>
<evidence type="ECO:0000256" key="5">
    <source>
        <dbReference type="ARBA" id="ARBA00023136"/>
    </source>
</evidence>
<feature type="transmembrane region" description="Helical" evidence="7">
    <location>
        <begin position="328"/>
        <end position="349"/>
    </location>
</feature>
<proteinExistence type="predicted"/>
<gene>
    <name evidence="8" type="ORF">HII31_00416</name>
</gene>